<dbReference type="Pfam" id="PF13508">
    <property type="entry name" value="Acetyltransf_7"/>
    <property type="match status" value="1"/>
</dbReference>
<reference evidence="2 3" key="1">
    <citation type="submission" date="2018-11" db="EMBL/GenBank/DDBJ databases">
        <authorList>
            <person name="Mardanov A.V."/>
            <person name="Ravin N.V."/>
            <person name="Dedysh S.N."/>
        </authorList>
    </citation>
    <scope>NUCLEOTIDE SEQUENCE [LARGE SCALE GENOMIC DNA]</scope>
    <source>
        <strain evidence="2 3">AF10</strain>
    </source>
</reference>
<keyword evidence="3" id="KW-1185">Reference proteome</keyword>
<accession>A0A4Q0SZ45</accession>
<dbReference type="OrthoDB" id="9815041at2"/>
<dbReference type="RefSeq" id="WP_128914621.1">
    <property type="nucleotide sequence ID" value="NZ_RDSM01000003.1"/>
</dbReference>
<name>A0A4Q0SZ45_9BACT</name>
<proteinExistence type="predicted"/>
<dbReference type="EMBL" id="RDSM01000003">
    <property type="protein sequence ID" value="RXH54908.1"/>
    <property type="molecule type" value="Genomic_DNA"/>
</dbReference>
<evidence type="ECO:0000313" key="3">
    <source>
        <dbReference type="Proteomes" id="UP000289437"/>
    </source>
</evidence>
<feature type="domain" description="N-acetyltransferase" evidence="1">
    <location>
        <begin position="11"/>
        <end position="153"/>
    </location>
</feature>
<keyword evidence="2" id="KW-0808">Transferase</keyword>
<evidence type="ECO:0000313" key="2">
    <source>
        <dbReference type="EMBL" id="RXH54908.1"/>
    </source>
</evidence>
<reference evidence="3" key="2">
    <citation type="submission" date="2019-02" db="EMBL/GenBank/DDBJ databases">
        <title>Granulicella sibirica sp. nov., a psychrotolerant acidobacterium isolated from an organic soil layer in forested tundra, West Siberia.</title>
        <authorList>
            <person name="Oshkin I.Y."/>
            <person name="Kulichevskaya I.S."/>
            <person name="Rijpstra W.I.C."/>
            <person name="Sinninghe Damste J.S."/>
            <person name="Rakitin A.L."/>
            <person name="Ravin N.V."/>
            <person name="Dedysh S.N."/>
        </authorList>
    </citation>
    <scope>NUCLEOTIDE SEQUENCE [LARGE SCALE GENOMIC DNA]</scope>
    <source>
        <strain evidence="3">AF10</strain>
    </source>
</reference>
<dbReference type="Proteomes" id="UP000289437">
    <property type="component" value="Unassembled WGS sequence"/>
</dbReference>
<protein>
    <submittedName>
        <fullName evidence="2">Acetyltransferase, GNAT family</fullName>
    </submittedName>
</protein>
<dbReference type="PROSITE" id="PS51186">
    <property type="entry name" value="GNAT"/>
    <property type="match status" value="1"/>
</dbReference>
<dbReference type="InterPro" id="IPR000182">
    <property type="entry name" value="GNAT_dom"/>
</dbReference>
<dbReference type="Gene3D" id="3.40.630.30">
    <property type="match status" value="1"/>
</dbReference>
<dbReference type="InterPro" id="IPR016181">
    <property type="entry name" value="Acyl_CoA_acyltransferase"/>
</dbReference>
<sequence>MAAWTVRRIVPPVRGLEELIAEAGAEGFDFLDELIADWESGKYRFDGPHEGLFGVYVVDELVAIGALSVDPFVGRADTGRLRRIFVRKAWRRQGIGEGLVKALMVEAAKGYAIVRLRAETPYAAGLYERMGFVPIVDENASHERAVLGAIETGASVD</sequence>
<evidence type="ECO:0000259" key="1">
    <source>
        <dbReference type="PROSITE" id="PS51186"/>
    </source>
</evidence>
<organism evidence="2 3">
    <name type="scientific">Granulicella sibirica</name>
    <dbReference type="NCBI Taxonomy" id="2479048"/>
    <lineage>
        <taxon>Bacteria</taxon>
        <taxon>Pseudomonadati</taxon>
        <taxon>Acidobacteriota</taxon>
        <taxon>Terriglobia</taxon>
        <taxon>Terriglobales</taxon>
        <taxon>Acidobacteriaceae</taxon>
        <taxon>Granulicella</taxon>
    </lineage>
</organism>
<comment type="caution">
    <text evidence="2">The sequence shown here is derived from an EMBL/GenBank/DDBJ whole genome shotgun (WGS) entry which is preliminary data.</text>
</comment>
<gene>
    <name evidence="2" type="ORF">GRAN_4012</name>
</gene>
<dbReference type="CDD" id="cd04301">
    <property type="entry name" value="NAT_SF"/>
    <property type="match status" value="1"/>
</dbReference>
<dbReference type="GO" id="GO:0016747">
    <property type="term" value="F:acyltransferase activity, transferring groups other than amino-acyl groups"/>
    <property type="evidence" value="ECO:0007669"/>
    <property type="project" value="InterPro"/>
</dbReference>
<dbReference type="SUPFAM" id="SSF55729">
    <property type="entry name" value="Acyl-CoA N-acyltransferases (Nat)"/>
    <property type="match status" value="1"/>
</dbReference>
<dbReference type="AlphaFoldDB" id="A0A4Q0SZ45"/>